<reference evidence="3 4" key="1">
    <citation type="submission" date="2021-05" db="EMBL/GenBank/DDBJ databases">
        <title>Phylogenetic classification of ten novel species belonging to the genus Bifidobacterium comprising B. colchicus sp. nov., B. abeli sp. nov., B. bicoloris sp. nov., B. guerezis sp. nov., B. rosaliae sp. nov., B. santillanensis sp. nov., B. argentati sp. nov., B. amazzoni sp. nov., B. pluviali sp. nov., and B. pinnaculum sp. nov.</title>
        <authorList>
            <person name="Lugli G.A."/>
            <person name="Ruiz Garcia L."/>
            <person name="Margolles A."/>
            <person name="Ventura M."/>
        </authorList>
    </citation>
    <scope>NUCLEOTIDE SEQUENCE [LARGE SCALE GENOMIC DNA]</scope>
    <source>
        <strain evidence="3 4">6T3</strain>
    </source>
</reference>
<feature type="region of interest" description="Disordered" evidence="1">
    <location>
        <begin position="399"/>
        <end position="419"/>
    </location>
</feature>
<proteinExistence type="predicted"/>
<dbReference type="Pfam" id="PF11799">
    <property type="entry name" value="IMS_C"/>
    <property type="match status" value="1"/>
</dbReference>
<dbReference type="InterPro" id="IPR017961">
    <property type="entry name" value="DNA_pol_Y-fam_little_finger"/>
</dbReference>
<sequence length="533" mass="58309">MHRNGGKGVAVEGRACIAVDLKSFYASVECVERGLDPLTTHLVVADESRTDKTICLAVSPSLKAYGLPGRCRLFEARQRLREVNAERLPRAPGRRFSGRSSDAGALASDPGLEAGMVVAKPRMSHYLRQSARIYEIYLRYAAAEDIHVYSVDEVFLDATRYLRARGMTPREMAAAIVRDIYRGTGITATAGIGTNLYLAKVAMDIVAKHIPADRDGVRVAQLDEMSYRRMLWGHRPLTDFWRVGRGYASRLEAQGLMTMGDIARCSLGGPRDYYNEDLLYRMFGVNAELLIDHAWGWEPCTIADIKAYRPEGHSISSGQVLSGATPWATARLITREMADALALELVEQGLVAGRVALGVGYDAGSLDPSRTDCGPLPPQQRAARERAARRYAGPVAADRYGRRVPKPVSGSQSLGAPTDSASRIRGAMAELFDRLVDPDLLVRRITVVADDLAPAGARPQAPRYEQPDLFADAEGEARAREATERADRRDHEVQRAVLDIKRKFGRNAVIKGMDLEQGATGIARNAQIGGHAA</sequence>
<dbReference type="EMBL" id="JAHBBD010000005">
    <property type="protein sequence ID" value="MBW3082440.1"/>
    <property type="molecule type" value="Genomic_DNA"/>
</dbReference>
<dbReference type="RefSeq" id="WP_219080561.1">
    <property type="nucleotide sequence ID" value="NZ_JAHBBD010000005.1"/>
</dbReference>
<comment type="caution">
    <text evidence="3">The sequence shown here is derived from an EMBL/GenBank/DDBJ whole genome shotgun (WGS) entry which is preliminary data.</text>
</comment>
<keyword evidence="4" id="KW-1185">Reference proteome</keyword>
<evidence type="ECO:0000259" key="2">
    <source>
        <dbReference type="PROSITE" id="PS50173"/>
    </source>
</evidence>
<dbReference type="PANTHER" id="PTHR11076:SF35">
    <property type="entry name" value="DNA REPAIR PROTEIN HOMOLOG YOBH"/>
    <property type="match status" value="1"/>
</dbReference>
<dbReference type="Pfam" id="PF00817">
    <property type="entry name" value="IMS"/>
    <property type="match status" value="1"/>
</dbReference>
<feature type="compositionally biased region" description="Polar residues" evidence="1">
    <location>
        <begin position="409"/>
        <end position="419"/>
    </location>
</feature>
<organism evidence="3 4">
    <name type="scientific">Bifidobacterium phasiani</name>
    <dbReference type="NCBI Taxonomy" id="2834431"/>
    <lineage>
        <taxon>Bacteria</taxon>
        <taxon>Bacillati</taxon>
        <taxon>Actinomycetota</taxon>
        <taxon>Actinomycetes</taxon>
        <taxon>Bifidobacteriales</taxon>
        <taxon>Bifidobacteriaceae</taxon>
        <taxon>Bifidobacterium</taxon>
    </lineage>
</organism>
<dbReference type="Proteomes" id="UP000812844">
    <property type="component" value="Unassembled WGS sequence"/>
</dbReference>
<protein>
    <submittedName>
        <fullName evidence="3">Type VI secretion protein ImpB</fullName>
    </submittedName>
</protein>
<name>A0ABS6W7I5_9BIFI</name>
<evidence type="ECO:0000313" key="3">
    <source>
        <dbReference type="EMBL" id="MBW3082440.1"/>
    </source>
</evidence>
<feature type="domain" description="UmuC" evidence="2">
    <location>
        <begin position="16"/>
        <end position="244"/>
    </location>
</feature>
<dbReference type="PANTHER" id="PTHR11076">
    <property type="entry name" value="DNA REPAIR POLYMERASE UMUC / TRANSFERASE FAMILY MEMBER"/>
    <property type="match status" value="1"/>
</dbReference>
<evidence type="ECO:0000256" key="1">
    <source>
        <dbReference type="SAM" id="MobiDB-lite"/>
    </source>
</evidence>
<evidence type="ECO:0000313" key="4">
    <source>
        <dbReference type="Proteomes" id="UP000812844"/>
    </source>
</evidence>
<dbReference type="InterPro" id="IPR001126">
    <property type="entry name" value="UmuC"/>
</dbReference>
<dbReference type="InterPro" id="IPR050116">
    <property type="entry name" value="DNA_polymerase-Y"/>
</dbReference>
<dbReference type="PROSITE" id="PS50173">
    <property type="entry name" value="UMUC"/>
    <property type="match status" value="1"/>
</dbReference>
<gene>
    <name evidence="3" type="ORF">KIH73_03440</name>
</gene>
<accession>A0ABS6W7I5</accession>